<name>A0AAV2DMM4_9ROSI</name>
<dbReference type="GO" id="GO:0046872">
    <property type="term" value="F:metal ion binding"/>
    <property type="evidence" value="ECO:0007669"/>
    <property type="project" value="UniProtKB-KW"/>
</dbReference>
<dbReference type="PANTHER" id="PTHR34945:SF2">
    <property type="entry name" value="2-OXOGLUTARATE (2OG) AND FE(II)-DEPENDENT OXYGENASE SUPERFAMILY PROTEIN"/>
    <property type="match status" value="1"/>
</dbReference>
<evidence type="ECO:0000256" key="2">
    <source>
        <dbReference type="ARBA" id="ARBA00023004"/>
    </source>
</evidence>
<reference evidence="5 6" key="1">
    <citation type="submission" date="2024-04" db="EMBL/GenBank/DDBJ databases">
        <authorList>
            <person name="Fracassetti M."/>
        </authorList>
    </citation>
    <scope>NUCLEOTIDE SEQUENCE [LARGE SCALE GENOMIC DNA]</scope>
</reference>
<evidence type="ECO:0000313" key="5">
    <source>
        <dbReference type="EMBL" id="CAL1374745.1"/>
    </source>
</evidence>
<feature type="domain" description="Non-haem dioxygenase N-terminal" evidence="4">
    <location>
        <begin position="99"/>
        <end position="147"/>
    </location>
</feature>
<dbReference type="AlphaFoldDB" id="A0AAV2DMM4"/>
<dbReference type="Gene3D" id="2.60.120.330">
    <property type="entry name" value="B-lactam Antibiotic, Isopenicillin N Synthase, Chain"/>
    <property type="match status" value="2"/>
</dbReference>
<dbReference type="SUPFAM" id="SSF51197">
    <property type="entry name" value="Clavaminate synthase-like"/>
    <property type="match status" value="1"/>
</dbReference>
<proteinExistence type="predicted"/>
<dbReference type="Proteomes" id="UP001497516">
    <property type="component" value="Chromosome 3"/>
</dbReference>
<keyword evidence="6" id="KW-1185">Reference proteome</keyword>
<feature type="region of interest" description="Disordered" evidence="3">
    <location>
        <begin position="1"/>
        <end position="42"/>
    </location>
</feature>
<sequence>MAASSSAAHDQHNLPNPYSAATTTAAPPPTPSAQPNHSHNHHHLTTSASMAADTLSRLLTRLPPSLSLPARLRPSPLSSAAAPFVAPPTSPPLITLTNPNASELVLSAASDHGFFQLAGHGIAPQLAESAESESLALFELPDDRKEMQFPRNWPLGFEADEEDGNGESFWLDDSATTELTSLSSLRELTHALERVGLEVVEMLARGVGFENPFKEDPTRFCSVMVLSESETTSGGETPSGGGFYPYVVGLQYQIRSQKRFLLPGSGSEWVAVLPEVESVLVTVGDIGQVWSNGKLKKVRGRAVPCLEELGNDKKRSNLGSKRNISMTLLLTLPLESTISPLVSDKQLEYCREEKEEEDDEKEGGGSMKFRSIEMEDYAWRVYHEPFLFKDPLDRYRF</sequence>
<keyword evidence="2" id="KW-0408">Iron</keyword>
<evidence type="ECO:0000313" key="6">
    <source>
        <dbReference type="Proteomes" id="UP001497516"/>
    </source>
</evidence>
<evidence type="ECO:0000256" key="3">
    <source>
        <dbReference type="SAM" id="MobiDB-lite"/>
    </source>
</evidence>
<feature type="compositionally biased region" description="Polar residues" evidence="3">
    <location>
        <begin position="1"/>
        <end position="16"/>
    </location>
</feature>
<evidence type="ECO:0000256" key="1">
    <source>
        <dbReference type="ARBA" id="ARBA00022723"/>
    </source>
</evidence>
<organism evidence="5 6">
    <name type="scientific">Linum trigynum</name>
    <dbReference type="NCBI Taxonomy" id="586398"/>
    <lineage>
        <taxon>Eukaryota</taxon>
        <taxon>Viridiplantae</taxon>
        <taxon>Streptophyta</taxon>
        <taxon>Embryophyta</taxon>
        <taxon>Tracheophyta</taxon>
        <taxon>Spermatophyta</taxon>
        <taxon>Magnoliopsida</taxon>
        <taxon>eudicotyledons</taxon>
        <taxon>Gunneridae</taxon>
        <taxon>Pentapetalae</taxon>
        <taxon>rosids</taxon>
        <taxon>fabids</taxon>
        <taxon>Malpighiales</taxon>
        <taxon>Linaceae</taxon>
        <taxon>Linum</taxon>
    </lineage>
</organism>
<dbReference type="Pfam" id="PF14226">
    <property type="entry name" value="DIOX_N"/>
    <property type="match status" value="1"/>
</dbReference>
<protein>
    <recommendedName>
        <fullName evidence="4">Non-haem dioxygenase N-terminal domain-containing protein</fullName>
    </recommendedName>
</protein>
<dbReference type="EMBL" id="OZ034816">
    <property type="protein sequence ID" value="CAL1374745.1"/>
    <property type="molecule type" value="Genomic_DNA"/>
</dbReference>
<dbReference type="InterPro" id="IPR026992">
    <property type="entry name" value="DIOX_N"/>
</dbReference>
<keyword evidence="1" id="KW-0479">Metal-binding</keyword>
<dbReference type="PANTHER" id="PTHR34945">
    <property type="entry name" value="2-OXOGLUTARATE (2OG) AND FE(II)-DEPENDENT OXYGENASE SUPERFAMILY PROTEIN"/>
    <property type="match status" value="1"/>
</dbReference>
<accession>A0AAV2DMM4</accession>
<dbReference type="InterPro" id="IPR027443">
    <property type="entry name" value="IPNS-like_sf"/>
</dbReference>
<evidence type="ECO:0000259" key="4">
    <source>
        <dbReference type="Pfam" id="PF14226"/>
    </source>
</evidence>
<gene>
    <name evidence="5" type="ORF">LTRI10_LOCUS16589</name>
</gene>